<dbReference type="Gene3D" id="1.20.120.450">
    <property type="entry name" value="dinb family like domain"/>
    <property type="match status" value="1"/>
</dbReference>
<feature type="region of interest" description="Disordered" evidence="1">
    <location>
        <begin position="190"/>
        <end position="209"/>
    </location>
</feature>
<feature type="domain" description="Thioesterase" evidence="2">
    <location>
        <begin position="263"/>
        <end position="333"/>
    </location>
</feature>
<protein>
    <submittedName>
        <fullName evidence="3">Thioesterase superfamily member 2</fullName>
    </submittedName>
</protein>
<proteinExistence type="predicted"/>
<reference evidence="3" key="2">
    <citation type="submission" date="2020-02" db="EMBL/GenBank/DDBJ databases">
        <title>Identification and distribution of gene clusters putatively required for synthesis of sphingolipid metabolism inhibitors in phylogenetically diverse species of the filamentous fungus Fusarium.</title>
        <authorList>
            <person name="Kim H.-S."/>
            <person name="Busman M."/>
            <person name="Brown D.W."/>
            <person name="Divon H."/>
            <person name="Uhlig S."/>
            <person name="Proctor R.H."/>
        </authorList>
    </citation>
    <scope>NUCLEOTIDE SEQUENCE</scope>
    <source>
        <strain evidence="3">NRRL 25174</strain>
    </source>
</reference>
<dbReference type="InterPro" id="IPR034660">
    <property type="entry name" value="DinB/YfiT-like"/>
</dbReference>
<comment type="caution">
    <text evidence="3">The sequence shown here is derived from an EMBL/GenBank/DDBJ whole genome shotgun (WGS) entry which is preliminary data.</text>
</comment>
<dbReference type="InterPro" id="IPR006683">
    <property type="entry name" value="Thioestr_dom"/>
</dbReference>
<evidence type="ECO:0000313" key="3">
    <source>
        <dbReference type="EMBL" id="KAF4342329.1"/>
    </source>
</evidence>
<dbReference type="Pfam" id="PF03061">
    <property type="entry name" value="4HBT"/>
    <property type="match status" value="1"/>
</dbReference>
<sequence>MTTLYQQSVPVLVKYLKNLSFMLQKGAKFCDDKEIKHEELLTYRLISDMRGLPYQVQSCSNTAKFLASRLGAQNIPTFEDNEETFEQLQARITRTIEVLEGVDPEVINGKENEEIIMETKMGNFRFTGQRYVSEYVIPNFHFHLTSAYCIMRTQGVPLGAFDYLKDVFEKLVKQFKNNQDSQDLKNTHNFFKMSEPPSTRVQTPDVDSSEAQRTAHVQSLMDRLRAKSPIYNFIMSSAQLISTTQGSVTTRLVLNENHLNSSGNLHGAVSATIIDFTTGLAIASWDLRETTGASVDMHISYLSAAKLGDTVEIVSTADRVGGSVAFSSIRISKVEKDGSLKLVTLGQHTKYVKGSQPKSS</sequence>
<reference evidence="3" key="1">
    <citation type="journal article" date="2017" name="Mycologia">
        <title>Fusarium algeriense, sp. nov., a novel toxigenic crown rot pathogen of durum wheat from Algeria is nested in the Fusarium burgessii species complex.</title>
        <authorList>
            <person name="Laraba I."/>
            <person name="Keddad A."/>
            <person name="Boureghda H."/>
            <person name="Abdallah N."/>
            <person name="Vaughan M.M."/>
            <person name="Proctor R.H."/>
            <person name="Busman M."/>
            <person name="O'Donnell K."/>
        </authorList>
    </citation>
    <scope>NUCLEOTIDE SEQUENCE</scope>
    <source>
        <strain evidence="3">NRRL 25174</strain>
    </source>
</reference>
<feature type="compositionally biased region" description="Polar residues" evidence="1">
    <location>
        <begin position="196"/>
        <end position="209"/>
    </location>
</feature>
<keyword evidence="4" id="KW-1185">Reference proteome</keyword>
<dbReference type="AlphaFoldDB" id="A0A9P5E161"/>
<dbReference type="CDD" id="cd03443">
    <property type="entry name" value="PaaI_thioesterase"/>
    <property type="match status" value="1"/>
</dbReference>
<accession>A0A9P5E161</accession>
<dbReference type="OrthoDB" id="3724345at2759"/>
<dbReference type="InterPro" id="IPR018531">
    <property type="entry name" value="DUF1993"/>
</dbReference>
<evidence type="ECO:0000313" key="4">
    <source>
        <dbReference type="Proteomes" id="UP000730481"/>
    </source>
</evidence>
<evidence type="ECO:0000256" key="1">
    <source>
        <dbReference type="SAM" id="MobiDB-lite"/>
    </source>
</evidence>
<organism evidence="3 4">
    <name type="scientific">Fusarium beomiforme</name>
    <dbReference type="NCBI Taxonomy" id="44412"/>
    <lineage>
        <taxon>Eukaryota</taxon>
        <taxon>Fungi</taxon>
        <taxon>Dikarya</taxon>
        <taxon>Ascomycota</taxon>
        <taxon>Pezizomycotina</taxon>
        <taxon>Sordariomycetes</taxon>
        <taxon>Hypocreomycetidae</taxon>
        <taxon>Hypocreales</taxon>
        <taxon>Nectriaceae</taxon>
        <taxon>Fusarium</taxon>
        <taxon>Fusarium burgessii species complex</taxon>
    </lineage>
</organism>
<dbReference type="Pfam" id="PF09351">
    <property type="entry name" value="DUF1993"/>
    <property type="match status" value="1"/>
</dbReference>
<dbReference type="InterPro" id="IPR029069">
    <property type="entry name" value="HotDog_dom_sf"/>
</dbReference>
<dbReference type="SUPFAM" id="SSF54637">
    <property type="entry name" value="Thioesterase/thiol ester dehydrase-isomerase"/>
    <property type="match status" value="1"/>
</dbReference>
<dbReference type="EMBL" id="PVQB02000146">
    <property type="protein sequence ID" value="KAF4342329.1"/>
    <property type="molecule type" value="Genomic_DNA"/>
</dbReference>
<dbReference type="PANTHER" id="PTHR36922">
    <property type="entry name" value="BLL2446 PROTEIN"/>
    <property type="match status" value="1"/>
</dbReference>
<evidence type="ECO:0000259" key="2">
    <source>
        <dbReference type="Pfam" id="PF03061"/>
    </source>
</evidence>
<name>A0A9P5E161_9HYPO</name>
<dbReference type="SUPFAM" id="SSF109854">
    <property type="entry name" value="DinB/YfiT-like putative metalloenzymes"/>
    <property type="match status" value="1"/>
</dbReference>
<dbReference type="Proteomes" id="UP000730481">
    <property type="component" value="Unassembled WGS sequence"/>
</dbReference>
<dbReference type="Gene3D" id="3.10.129.10">
    <property type="entry name" value="Hotdog Thioesterase"/>
    <property type="match status" value="1"/>
</dbReference>
<dbReference type="PANTHER" id="PTHR36922:SF1">
    <property type="entry name" value="DUF1993 DOMAIN-CONTAINING PROTEIN"/>
    <property type="match status" value="1"/>
</dbReference>
<gene>
    <name evidence="3" type="ORF">FBEOM_3736</name>
</gene>